<evidence type="ECO:0000313" key="5">
    <source>
        <dbReference type="EMBL" id="MSA90434.1"/>
    </source>
</evidence>
<dbReference type="Proteomes" id="UP000480929">
    <property type="component" value="Unassembled WGS sequence"/>
</dbReference>
<keyword evidence="4" id="KW-0472">Membrane</keyword>
<evidence type="ECO:0000256" key="2">
    <source>
        <dbReference type="ARBA" id="ARBA00023034"/>
    </source>
</evidence>
<evidence type="ECO:0000256" key="1">
    <source>
        <dbReference type="ARBA" id="ARBA00004255"/>
    </source>
</evidence>
<gene>
    <name evidence="6" type="ORF">GKD88_13640</name>
    <name evidence="5" type="ORF">GKE08_13970</name>
</gene>
<proteinExistence type="predicted"/>
<evidence type="ECO:0000313" key="8">
    <source>
        <dbReference type="Proteomes" id="UP000480929"/>
    </source>
</evidence>
<comment type="caution">
    <text evidence="5">The sequence shown here is derived from an EMBL/GenBank/DDBJ whole genome shotgun (WGS) entry which is preliminary data.</text>
</comment>
<dbReference type="EMBL" id="WKPI01000028">
    <property type="protein sequence ID" value="MSC34164.1"/>
    <property type="molecule type" value="Genomic_DNA"/>
</dbReference>
<dbReference type="Pfam" id="PF05719">
    <property type="entry name" value="GPP34"/>
    <property type="match status" value="1"/>
</dbReference>
<organism evidence="5 7">
    <name type="scientific">Holdemania massiliensis</name>
    <dbReference type="NCBI Taxonomy" id="1468449"/>
    <lineage>
        <taxon>Bacteria</taxon>
        <taxon>Bacillati</taxon>
        <taxon>Bacillota</taxon>
        <taxon>Erysipelotrichia</taxon>
        <taxon>Erysipelotrichales</taxon>
        <taxon>Erysipelotrichaceae</taxon>
        <taxon>Holdemania</taxon>
    </lineage>
</organism>
<evidence type="ECO:0008006" key="9">
    <source>
        <dbReference type="Google" id="ProtNLM"/>
    </source>
</evidence>
<reference evidence="7 8" key="1">
    <citation type="journal article" date="2019" name="Nat. Med.">
        <title>A library of human gut bacterial isolates paired with longitudinal multiomics data enables mechanistic microbiome research.</title>
        <authorList>
            <person name="Poyet M."/>
            <person name="Groussin M."/>
            <person name="Gibbons S.M."/>
            <person name="Avila-Pacheco J."/>
            <person name="Jiang X."/>
            <person name="Kearney S.M."/>
            <person name="Perrotta A.R."/>
            <person name="Berdy B."/>
            <person name="Zhao S."/>
            <person name="Lieberman T.D."/>
            <person name="Swanson P.K."/>
            <person name="Smith M."/>
            <person name="Roesemann S."/>
            <person name="Alexander J.E."/>
            <person name="Rich S.A."/>
            <person name="Livny J."/>
            <person name="Vlamakis H."/>
            <person name="Clish C."/>
            <person name="Bullock K."/>
            <person name="Deik A."/>
            <person name="Scott J."/>
            <person name="Pierce K.A."/>
            <person name="Xavier R.J."/>
            <person name="Alm E.J."/>
        </authorList>
    </citation>
    <scope>NUCLEOTIDE SEQUENCE [LARGE SCALE GENOMIC DNA]</scope>
    <source>
        <strain evidence="5 7">BIOML-A4</strain>
        <strain evidence="6 8">BIOML-A5</strain>
    </source>
</reference>
<dbReference type="Proteomes" id="UP000433575">
    <property type="component" value="Unassembled WGS sequence"/>
</dbReference>
<dbReference type="EMBL" id="WKPJ01000026">
    <property type="protein sequence ID" value="MSA90434.1"/>
    <property type="molecule type" value="Genomic_DNA"/>
</dbReference>
<evidence type="ECO:0000313" key="7">
    <source>
        <dbReference type="Proteomes" id="UP000433575"/>
    </source>
</evidence>
<dbReference type="AlphaFoldDB" id="A0A6N7S951"/>
<sequence>MMNKEVLTMEYLLCVLDEEGKLPTFSTEKEICFYAAQLIELIDLGWVVLEGKKLQLTDKGSEPPVYLEPMFEIVKKSKGKRVADFAGNLTFTLTGKPRREMLEACLEVMEEANLLETTVKKGLLGTKEYRTVKAEEKDRVIQKIRAEFLEEGQISEETVLLGCLLDKTSLLKKYFSAYEAKMLKQRLKELRKAPENKLINEMIDSVDTLIAVIAATA</sequence>
<dbReference type="GO" id="GO:0070273">
    <property type="term" value="F:phosphatidylinositol-4-phosphate binding"/>
    <property type="evidence" value="ECO:0007669"/>
    <property type="project" value="InterPro"/>
</dbReference>
<accession>A0A6N7S951</accession>
<dbReference type="OrthoDB" id="2314846at2"/>
<dbReference type="GO" id="GO:0012505">
    <property type="term" value="C:endomembrane system"/>
    <property type="evidence" value="ECO:0007669"/>
    <property type="project" value="UniProtKB-ARBA"/>
</dbReference>
<dbReference type="Gene3D" id="1.10.3630.10">
    <property type="entry name" value="yeast vps74-n-term truncation variant domain like"/>
    <property type="match status" value="1"/>
</dbReference>
<evidence type="ECO:0000256" key="4">
    <source>
        <dbReference type="ARBA" id="ARBA00023136"/>
    </source>
</evidence>
<keyword evidence="2" id="KW-0333">Golgi apparatus</keyword>
<keyword evidence="3" id="KW-0446">Lipid-binding</keyword>
<keyword evidence="8" id="KW-1185">Reference proteome</keyword>
<dbReference type="InterPro" id="IPR038261">
    <property type="entry name" value="GPP34-like_sf"/>
</dbReference>
<protein>
    <recommendedName>
        <fullName evidence="9">GPP34 family phosphoprotein</fullName>
    </recommendedName>
</protein>
<dbReference type="InterPro" id="IPR008628">
    <property type="entry name" value="GPP34-like"/>
</dbReference>
<name>A0A6N7S951_9FIRM</name>
<dbReference type="GO" id="GO:0005737">
    <property type="term" value="C:cytoplasm"/>
    <property type="evidence" value="ECO:0007669"/>
    <property type="project" value="UniProtKB-ARBA"/>
</dbReference>
<evidence type="ECO:0000313" key="6">
    <source>
        <dbReference type="EMBL" id="MSC34164.1"/>
    </source>
</evidence>
<comment type="subcellular location">
    <subcellularLocation>
        <location evidence="1">Golgi apparatus membrane</location>
        <topology evidence="1">Peripheral membrane protein</topology>
        <orientation evidence="1">Cytoplasmic side</orientation>
    </subcellularLocation>
</comment>
<evidence type="ECO:0000256" key="3">
    <source>
        <dbReference type="ARBA" id="ARBA00023121"/>
    </source>
</evidence>